<reference evidence="2" key="2">
    <citation type="submission" date="2023-01" db="EMBL/GenBank/DDBJ databases">
        <authorList>
            <person name="Sun Q."/>
            <person name="Evtushenko L."/>
        </authorList>
    </citation>
    <scope>NUCLEOTIDE SEQUENCE</scope>
    <source>
        <strain evidence="2">VKM Ac-1321</strain>
    </source>
</reference>
<evidence type="ECO:0000313" key="3">
    <source>
        <dbReference type="Proteomes" id="UP001143480"/>
    </source>
</evidence>
<dbReference type="AlphaFoldDB" id="A0A9W6KTE3"/>
<feature type="region of interest" description="Disordered" evidence="1">
    <location>
        <begin position="1"/>
        <end position="51"/>
    </location>
</feature>
<accession>A0A9W6KTE3</accession>
<gene>
    <name evidence="2" type="ORF">GCM10017581_086530</name>
</gene>
<reference evidence="2" key="1">
    <citation type="journal article" date="2014" name="Int. J. Syst. Evol. Microbiol.">
        <title>Complete genome sequence of Corynebacterium casei LMG S-19264T (=DSM 44701T), isolated from a smear-ripened cheese.</title>
        <authorList>
            <consortium name="US DOE Joint Genome Institute (JGI-PGF)"/>
            <person name="Walter F."/>
            <person name="Albersmeier A."/>
            <person name="Kalinowski J."/>
            <person name="Ruckert C."/>
        </authorList>
    </citation>
    <scope>NUCLEOTIDE SEQUENCE</scope>
    <source>
        <strain evidence="2">VKM Ac-1321</strain>
    </source>
</reference>
<dbReference type="Proteomes" id="UP001143480">
    <property type="component" value="Unassembled WGS sequence"/>
</dbReference>
<keyword evidence="3" id="KW-1185">Reference proteome</keyword>
<sequence>MLSRRTSGDGVIAAGSSVLPATGPTGPASPMPPGSVTSITPTRSAPSTIGTHSRVASALRYGRPVVYARPARLPSIVIASRSTADTGTAPGCICGTNSCCA</sequence>
<dbReference type="EMBL" id="BSFP01000081">
    <property type="protein sequence ID" value="GLL06903.1"/>
    <property type="molecule type" value="Genomic_DNA"/>
</dbReference>
<name>A0A9W6KTE3_9ACTN</name>
<evidence type="ECO:0000313" key="2">
    <source>
        <dbReference type="EMBL" id="GLL06903.1"/>
    </source>
</evidence>
<dbReference type="RefSeq" id="WP_271190040.1">
    <property type="nucleotide sequence ID" value="NZ_BSFP01000081.1"/>
</dbReference>
<feature type="compositionally biased region" description="Polar residues" evidence="1">
    <location>
        <begin position="35"/>
        <end position="51"/>
    </location>
</feature>
<organism evidence="2 3">
    <name type="scientific">Dactylosporangium matsuzakiense</name>
    <dbReference type="NCBI Taxonomy" id="53360"/>
    <lineage>
        <taxon>Bacteria</taxon>
        <taxon>Bacillati</taxon>
        <taxon>Actinomycetota</taxon>
        <taxon>Actinomycetes</taxon>
        <taxon>Micromonosporales</taxon>
        <taxon>Micromonosporaceae</taxon>
        <taxon>Dactylosporangium</taxon>
    </lineage>
</organism>
<comment type="caution">
    <text evidence="2">The sequence shown here is derived from an EMBL/GenBank/DDBJ whole genome shotgun (WGS) entry which is preliminary data.</text>
</comment>
<proteinExistence type="predicted"/>
<evidence type="ECO:0000256" key="1">
    <source>
        <dbReference type="SAM" id="MobiDB-lite"/>
    </source>
</evidence>
<protein>
    <submittedName>
        <fullName evidence="2">Uncharacterized protein</fullName>
    </submittedName>
</protein>